<protein>
    <recommendedName>
        <fullName evidence="2">WAP domain-containing protein</fullName>
    </recommendedName>
</protein>
<dbReference type="Pfam" id="PF00095">
    <property type="entry name" value="WAP"/>
    <property type="match status" value="3"/>
</dbReference>
<dbReference type="Ensembl" id="ENSCCRT00010114630.1">
    <property type="protein sequence ID" value="ENSCCRP00010103172.1"/>
    <property type="gene ID" value="ENSCCRG00010045438.1"/>
</dbReference>
<dbReference type="CDD" id="cd00199">
    <property type="entry name" value="WAP"/>
    <property type="match status" value="2"/>
</dbReference>
<feature type="domain" description="WAP" evidence="2">
    <location>
        <begin position="31"/>
        <end position="76"/>
    </location>
</feature>
<dbReference type="InterPro" id="IPR050514">
    <property type="entry name" value="WAP_four-disulfide_core"/>
</dbReference>
<dbReference type="InterPro" id="IPR008197">
    <property type="entry name" value="WAP_dom"/>
</dbReference>
<dbReference type="PROSITE" id="PS51390">
    <property type="entry name" value="WAP"/>
    <property type="match status" value="3"/>
</dbReference>
<dbReference type="PRINTS" id="PR00003">
    <property type="entry name" value="4DISULPHCORE"/>
</dbReference>
<keyword evidence="1" id="KW-1133">Transmembrane helix</keyword>
<dbReference type="Gene3D" id="4.10.75.10">
    <property type="entry name" value="Elafin-like"/>
    <property type="match status" value="3"/>
</dbReference>
<dbReference type="AlphaFoldDB" id="A0A8C1PA54"/>
<dbReference type="InterPro" id="IPR036645">
    <property type="entry name" value="Elafin-like_sf"/>
</dbReference>
<feature type="transmembrane region" description="Helical" evidence="1">
    <location>
        <begin position="6"/>
        <end position="24"/>
    </location>
</feature>
<keyword evidence="1" id="KW-0472">Membrane</keyword>
<dbReference type="GO" id="GO:0004867">
    <property type="term" value="F:serine-type endopeptidase inhibitor activity"/>
    <property type="evidence" value="ECO:0007669"/>
    <property type="project" value="TreeGrafter"/>
</dbReference>
<dbReference type="FunFam" id="4.10.75.10:FF:000001">
    <property type="entry name" value="Anosmin 1"/>
    <property type="match status" value="2"/>
</dbReference>
<reference evidence="3" key="1">
    <citation type="submission" date="2025-08" db="UniProtKB">
        <authorList>
            <consortium name="Ensembl"/>
        </authorList>
    </citation>
    <scope>IDENTIFICATION</scope>
</reference>
<dbReference type="GO" id="GO:0045087">
    <property type="term" value="P:innate immune response"/>
    <property type="evidence" value="ECO:0007669"/>
    <property type="project" value="TreeGrafter"/>
</dbReference>
<proteinExistence type="predicted"/>
<evidence type="ECO:0000313" key="4">
    <source>
        <dbReference type="Proteomes" id="UP000694427"/>
    </source>
</evidence>
<feature type="domain" description="WAP" evidence="2">
    <location>
        <begin position="77"/>
        <end position="122"/>
    </location>
</feature>
<sequence length="189" mass="20871">FFLYIFFFYSMIIFLLCFVYHDLLSLSCVCITEKPGVCPKIQILGVCEELCSQDGDCLNDEKCCSNGCGHQCMAPSKVKPGVCPRKALGIGLCHVLECVDDIDCPNDEKCCSTKCGRECTPPFIAKPGMCPRNNVKEPVFGVCAELCSRDSDCPNDQKCCSNGCGHQCMPPYKGIYIILMCGSIYFLMQ</sequence>
<dbReference type="PANTHER" id="PTHR19441">
    <property type="entry name" value="WHEY ACDIC PROTEIN WAP"/>
    <property type="match status" value="1"/>
</dbReference>
<evidence type="ECO:0000256" key="1">
    <source>
        <dbReference type="SAM" id="Phobius"/>
    </source>
</evidence>
<reference evidence="3" key="2">
    <citation type="submission" date="2025-09" db="UniProtKB">
        <authorList>
            <consortium name="Ensembl"/>
        </authorList>
    </citation>
    <scope>IDENTIFICATION</scope>
</reference>
<dbReference type="GO" id="GO:0019731">
    <property type="term" value="P:antibacterial humoral response"/>
    <property type="evidence" value="ECO:0007669"/>
    <property type="project" value="TreeGrafter"/>
</dbReference>
<evidence type="ECO:0000259" key="2">
    <source>
        <dbReference type="PROSITE" id="PS51390"/>
    </source>
</evidence>
<evidence type="ECO:0000313" key="3">
    <source>
        <dbReference type="Ensembl" id="ENSCCRP00010103172.1"/>
    </source>
</evidence>
<keyword evidence="4" id="KW-1185">Reference proteome</keyword>
<name>A0A8C1PA54_CYPCA</name>
<organism evidence="3 4">
    <name type="scientific">Cyprinus carpio</name>
    <name type="common">Common carp</name>
    <dbReference type="NCBI Taxonomy" id="7962"/>
    <lineage>
        <taxon>Eukaryota</taxon>
        <taxon>Metazoa</taxon>
        <taxon>Chordata</taxon>
        <taxon>Craniata</taxon>
        <taxon>Vertebrata</taxon>
        <taxon>Euteleostomi</taxon>
        <taxon>Actinopterygii</taxon>
        <taxon>Neopterygii</taxon>
        <taxon>Teleostei</taxon>
        <taxon>Ostariophysi</taxon>
        <taxon>Cypriniformes</taxon>
        <taxon>Cyprinidae</taxon>
        <taxon>Cyprininae</taxon>
        <taxon>Cyprinus</taxon>
    </lineage>
</organism>
<keyword evidence="1" id="KW-0812">Transmembrane</keyword>
<dbReference type="PANTHER" id="PTHR19441:SF95">
    <property type="entry name" value="PERLWAPIN ISOFORM X1"/>
    <property type="match status" value="1"/>
</dbReference>
<dbReference type="GO" id="GO:0005615">
    <property type="term" value="C:extracellular space"/>
    <property type="evidence" value="ECO:0007669"/>
    <property type="project" value="TreeGrafter"/>
</dbReference>
<accession>A0A8C1PA54</accession>
<dbReference type="SUPFAM" id="SSF57256">
    <property type="entry name" value="Elafin-like"/>
    <property type="match status" value="3"/>
</dbReference>
<dbReference type="SMART" id="SM00217">
    <property type="entry name" value="WAP"/>
    <property type="match status" value="3"/>
</dbReference>
<dbReference type="Proteomes" id="UP000694427">
    <property type="component" value="Unplaced"/>
</dbReference>
<feature type="domain" description="WAP" evidence="2">
    <location>
        <begin position="123"/>
        <end position="172"/>
    </location>
</feature>